<dbReference type="AlphaFoldDB" id="A0A0F9J9Y6"/>
<organism evidence="1">
    <name type="scientific">marine sediment metagenome</name>
    <dbReference type="NCBI Taxonomy" id="412755"/>
    <lineage>
        <taxon>unclassified sequences</taxon>
        <taxon>metagenomes</taxon>
        <taxon>ecological metagenomes</taxon>
    </lineage>
</organism>
<gene>
    <name evidence="1" type="ORF">LCGC14_1479340</name>
</gene>
<proteinExistence type="predicted"/>
<accession>A0A0F9J9Y6</accession>
<name>A0A0F9J9Y6_9ZZZZ</name>
<sequence length="100" mass="11769">MKFLLTFLFMVGFSFAAYPKPPNIDNSKTYNTYYIENNIKNQYTFEVIGRILDTRKTTTEIYGNYDGNNRIGGAGIRFTIKFGKSYEEKLIEELRKELRK</sequence>
<protein>
    <submittedName>
        <fullName evidence="1">Uncharacterized protein</fullName>
    </submittedName>
</protein>
<reference evidence="1" key="1">
    <citation type="journal article" date="2015" name="Nature">
        <title>Complex archaea that bridge the gap between prokaryotes and eukaryotes.</title>
        <authorList>
            <person name="Spang A."/>
            <person name="Saw J.H."/>
            <person name="Jorgensen S.L."/>
            <person name="Zaremba-Niedzwiedzka K."/>
            <person name="Martijn J."/>
            <person name="Lind A.E."/>
            <person name="van Eijk R."/>
            <person name="Schleper C."/>
            <person name="Guy L."/>
            <person name="Ettema T.J."/>
        </authorList>
    </citation>
    <scope>NUCLEOTIDE SEQUENCE</scope>
</reference>
<comment type="caution">
    <text evidence="1">The sequence shown here is derived from an EMBL/GenBank/DDBJ whole genome shotgun (WGS) entry which is preliminary data.</text>
</comment>
<evidence type="ECO:0000313" key="1">
    <source>
        <dbReference type="EMBL" id="KKM66614.1"/>
    </source>
</evidence>
<dbReference type="EMBL" id="LAZR01010494">
    <property type="protein sequence ID" value="KKM66614.1"/>
    <property type="molecule type" value="Genomic_DNA"/>
</dbReference>